<reference evidence="2" key="1">
    <citation type="submission" date="2020-03" db="EMBL/GenBank/DDBJ databases">
        <authorList>
            <person name="Weist P."/>
        </authorList>
    </citation>
    <scope>NUCLEOTIDE SEQUENCE</scope>
</reference>
<evidence type="ECO:0000313" key="3">
    <source>
        <dbReference type="Proteomes" id="UP001153269"/>
    </source>
</evidence>
<evidence type="ECO:0000313" key="2">
    <source>
        <dbReference type="EMBL" id="CAB1434871.1"/>
    </source>
</evidence>
<dbReference type="EMBL" id="CADEAL010001702">
    <property type="protein sequence ID" value="CAB1434871.1"/>
    <property type="molecule type" value="Genomic_DNA"/>
</dbReference>
<dbReference type="Gene3D" id="1.10.510.10">
    <property type="entry name" value="Transferase(Phosphotransferase) domain 1"/>
    <property type="match status" value="1"/>
</dbReference>
<dbReference type="SUPFAM" id="SSF56112">
    <property type="entry name" value="Protein kinase-like (PK-like)"/>
    <property type="match status" value="1"/>
</dbReference>
<gene>
    <name evidence="2" type="ORF">PLEPLA_LOCUS22979</name>
</gene>
<name>A0A9N7YS59_PLEPL</name>
<keyword evidence="3" id="KW-1185">Reference proteome</keyword>
<comment type="caution">
    <text evidence="2">The sequence shown here is derived from an EMBL/GenBank/DDBJ whole genome shotgun (WGS) entry which is preliminary data.</text>
</comment>
<evidence type="ECO:0000256" key="1">
    <source>
        <dbReference type="SAM" id="MobiDB-lite"/>
    </source>
</evidence>
<dbReference type="Proteomes" id="UP001153269">
    <property type="component" value="Unassembled WGS sequence"/>
</dbReference>
<feature type="region of interest" description="Disordered" evidence="1">
    <location>
        <begin position="65"/>
        <end position="94"/>
    </location>
</feature>
<sequence length="147" mass="16252">MADARMFVDMLKAMLQLDPDRRITPRQVLEHKFISMRHIARMDHKSHYGTAVCGPLKPPRYTATNPVQQNPPSLAEGRKTGQPHRTKLNDGVGTVGGHAVMREQGVQKRTKHAALGASVLRVRVEDVVLPISTAFGLPVRKFSNTGP</sequence>
<dbReference type="InterPro" id="IPR011009">
    <property type="entry name" value="Kinase-like_dom_sf"/>
</dbReference>
<proteinExistence type="predicted"/>
<organism evidence="2 3">
    <name type="scientific">Pleuronectes platessa</name>
    <name type="common">European plaice</name>
    <dbReference type="NCBI Taxonomy" id="8262"/>
    <lineage>
        <taxon>Eukaryota</taxon>
        <taxon>Metazoa</taxon>
        <taxon>Chordata</taxon>
        <taxon>Craniata</taxon>
        <taxon>Vertebrata</taxon>
        <taxon>Euteleostomi</taxon>
        <taxon>Actinopterygii</taxon>
        <taxon>Neopterygii</taxon>
        <taxon>Teleostei</taxon>
        <taxon>Neoteleostei</taxon>
        <taxon>Acanthomorphata</taxon>
        <taxon>Carangaria</taxon>
        <taxon>Pleuronectiformes</taxon>
        <taxon>Pleuronectoidei</taxon>
        <taxon>Pleuronectidae</taxon>
        <taxon>Pleuronectes</taxon>
    </lineage>
</organism>
<accession>A0A9N7YS59</accession>
<protein>
    <submittedName>
        <fullName evidence="2">Uncharacterized protein</fullName>
    </submittedName>
</protein>
<dbReference type="AlphaFoldDB" id="A0A9N7YS59"/>